<keyword evidence="2" id="KW-0732">Signal</keyword>
<evidence type="ECO:0000313" key="3">
    <source>
        <dbReference type="EMBL" id="KAK1736811.1"/>
    </source>
</evidence>
<feature type="region of interest" description="Disordered" evidence="1">
    <location>
        <begin position="27"/>
        <end position="54"/>
    </location>
</feature>
<dbReference type="EMBL" id="JATAAI010000027">
    <property type="protein sequence ID" value="KAK1736811.1"/>
    <property type="molecule type" value="Genomic_DNA"/>
</dbReference>
<gene>
    <name evidence="3" type="ORF">QTG54_012256</name>
</gene>
<proteinExistence type="predicted"/>
<organism evidence="3 4">
    <name type="scientific">Skeletonema marinoi</name>
    <dbReference type="NCBI Taxonomy" id="267567"/>
    <lineage>
        <taxon>Eukaryota</taxon>
        <taxon>Sar</taxon>
        <taxon>Stramenopiles</taxon>
        <taxon>Ochrophyta</taxon>
        <taxon>Bacillariophyta</taxon>
        <taxon>Coscinodiscophyceae</taxon>
        <taxon>Thalassiosirophycidae</taxon>
        <taxon>Thalassiosirales</taxon>
        <taxon>Skeletonemataceae</taxon>
        <taxon>Skeletonema</taxon>
        <taxon>Skeletonema marinoi-dohrnii complex</taxon>
    </lineage>
</organism>
<evidence type="ECO:0000256" key="2">
    <source>
        <dbReference type="SAM" id="SignalP"/>
    </source>
</evidence>
<sequence length="434" mass="46764">MARFAIALALLPVAALAFSTTTTTSLRTTTTSLSASSKNAQDPSRSAPSWTQARSTATYNDDFDAPILANPQSGTTVLENQPVVDDECYMGANLDAEDCVDFDPPKQQANQATPATYSDDFDAPIPANPQSGTTVLDHEPVVDDECYMGANGDFDDCVDFDPPKQANDWTNVMDTPRGQKARDLPGWAKKSSYNDDFDAPIPANPQSGTTVLDHEPVVDDECYMGANGDFDDCVDFDPPKQAQQATPATYSDDFDAPILANPQSGTTVLENQPVVDDECYMGANLDAEDCVDFDPPKQAQQATPATYSDDFDAPIPANPQSGTTVLDHEPVVDDECYMGANGDFDDCVDFDPPKQANDWTNVMDTPRGQKARDLPGWAKKSSGTYNDDFDAPIPANPQSGTTVLENEPVVDDECYMGAKGDFGDCVDFDPPKQA</sequence>
<feature type="region of interest" description="Disordered" evidence="1">
    <location>
        <begin position="383"/>
        <end position="403"/>
    </location>
</feature>
<comment type="caution">
    <text evidence="3">The sequence shown here is derived from an EMBL/GenBank/DDBJ whole genome shotgun (WGS) entry which is preliminary data.</text>
</comment>
<accession>A0AAD9D7A4</accession>
<feature type="signal peptide" evidence="2">
    <location>
        <begin position="1"/>
        <end position="17"/>
    </location>
</feature>
<protein>
    <submittedName>
        <fullName evidence="3">Uncharacterized protein</fullName>
    </submittedName>
</protein>
<dbReference type="Proteomes" id="UP001224775">
    <property type="component" value="Unassembled WGS sequence"/>
</dbReference>
<feature type="region of interest" description="Disordered" evidence="1">
    <location>
        <begin position="358"/>
        <end position="377"/>
    </location>
</feature>
<dbReference type="AlphaFoldDB" id="A0AAD9D7A4"/>
<reference evidence="3" key="1">
    <citation type="submission" date="2023-06" db="EMBL/GenBank/DDBJ databases">
        <title>Survivors Of The Sea: Transcriptome response of Skeletonema marinoi to long-term dormancy.</title>
        <authorList>
            <person name="Pinder M.I.M."/>
            <person name="Kourtchenko O."/>
            <person name="Robertson E.K."/>
            <person name="Larsson T."/>
            <person name="Maumus F."/>
            <person name="Osuna-Cruz C.M."/>
            <person name="Vancaester E."/>
            <person name="Stenow R."/>
            <person name="Vandepoele K."/>
            <person name="Ploug H."/>
            <person name="Bruchert V."/>
            <person name="Godhe A."/>
            <person name="Topel M."/>
        </authorList>
    </citation>
    <scope>NUCLEOTIDE SEQUENCE</scope>
    <source>
        <strain evidence="3">R05AC</strain>
    </source>
</reference>
<feature type="compositionally biased region" description="Low complexity" evidence="1">
    <location>
        <begin position="27"/>
        <end position="37"/>
    </location>
</feature>
<feature type="chain" id="PRO_5042280586" evidence="2">
    <location>
        <begin position="18"/>
        <end position="434"/>
    </location>
</feature>
<name>A0AAD9D7A4_9STRA</name>
<evidence type="ECO:0000256" key="1">
    <source>
        <dbReference type="SAM" id="MobiDB-lite"/>
    </source>
</evidence>
<evidence type="ECO:0000313" key="4">
    <source>
        <dbReference type="Proteomes" id="UP001224775"/>
    </source>
</evidence>
<keyword evidence="4" id="KW-1185">Reference proteome</keyword>
<feature type="compositionally biased region" description="Polar residues" evidence="1">
    <location>
        <begin position="38"/>
        <end position="54"/>
    </location>
</feature>